<dbReference type="Gene3D" id="1.10.443.10">
    <property type="entry name" value="Intergrase catalytic core"/>
    <property type="match status" value="1"/>
</dbReference>
<reference evidence="6 7" key="1">
    <citation type="submission" date="2011-02" db="EMBL/GenBank/DDBJ databases">
        <authorList>
            <person name="Muzny D."/>
            <person name="Qin X."/>
            <person name="Deng J."/>
            <person name="Jiang H."/>
            <person name="Liu Y."/>
            <person name="Qu J."/>
            <person name="Song X.-Z."/>
            <person name="Zhang L."/>
            <person name="Thornton R."/>
            <person name="Coyle M."/>
            <person name="Francisco L."/>
            <person name="Jackson L."/>
            <person name="Javaid M."/>
            <person name="Korchina V."/>
            <person name="Kovar C."/>
            <person name="Mata R."/>
            <person name="Mathew T."/>
            <person name="Ngo R."/>
            <person name="Nguyen L."/>
            <person name="Nguyen N."/>
            <person name="Okwuonu G."/>
            <person name="Ongeri F."/>
            <person name="Pham C."/>
            <person name="Simmons D."/>
            <person name="Wilczek-Boney K."/>
            <person name="Hale W."/>
            <person name="Jakkamsetti A."/>
            <person name="Pham P."/>
            <person name="Ruth R."/>
            <person name="San Lucas F."/>
            <person name="Warren J."/>
            <person name="Zhang J."/>
            <person name="Zhao Z."/>
            <person name="Zhou C."/>
            <person name="Zhu D."/>
            <person name="Lee S."/>
            <person name="Bess C."/>
            <person name="Blankenburg K."/>
            <person name="Forbes L."/>
            <person name="Fu Q."/>
            <person name="Gubbala S."/>
            <person name="Hirani K."/>
            <person name="Jayaseelan J.C."/>
            <person name="Lara F."/>
            <person name="Munidasa M."/>
            <person name="Palculict T."/>
            <person name="Patil S."/>
            <person name="Pu L.-L."/>
            <person name="Saada N."/>
            <person name="Tang L."/>
            <person name="Weissenberger G."/>
            <person name="Zhu Y."/>
            <person name="Hemphill L."/>
            <person name="Shang Y."/>
            <person name="Youmans B."/>
            <person name="Ayvaz T."/>
            <person name="Ross M."/>
            <person name="Santibanez J."/>
            <person name="Aqrawi P."/>
            <person name="Gross S."/>
            <person name="Joshi V."/>
            <person name="Fowler G."/>
            <person name="Nazareth L."/>
            <person name="Reid J."/>
            <person name="Worley K."/>
            <person name="Petrosino J."/>
            <person name="Highlander S."/>
            <person name="Gibbs R."/>
        </authorList>
    </citation>
    <scope>NUCLEOTIDE SEQUENCE [LARGE SCALE GENOMIC DNA]</scope>
    <source>
        <strain evidence="6 7">ATCC BAA-1200</strain>
    </source>
</reference>
<dbReference type="GO" id="GO:0015074">
    <property type="term" value="P:DNA integration"/>
    <property type="evidence" value="ECO:0007669"/>
    <property type="project" value="UniProtKB-KW"/>
</dbReference>
<dbReference type="CDD" id="cd00801">
    <property type="entry name" value="INT_P4_C"/>
    <property type="match status" value="1"/>
</dbReference>
<sequence length="391" mass="44479">MPKAVTPLTDAQCKRLAIPESGTAQLADGGGLTLQAGRGGKYWRLRYYHPQTGKREEMRLGVYPAVSLRAARAKREEVRRLIEQGIDPKQRNNQALGSFEAVARRWHADQCAKPDKWTDGHAKRVLRSLELHVFPAFGGLPVDGIEPLRVLETLQRLEAAGKNDTARKVFDVVNQVFGYAVRLHLIPYNPASELRAELAEVQQRNFAHLSDTAELRQMLLDFDGYTGSPQVRTLLRLSPLAFARPSELRLMRWAELDLPAALWEKDGRDMKNGLDFAVPLSSQAVKLIEDLRPFTGHYEFVFARSGRVLSEGAIRKALERMGYKGRQTAHGFRHIASTRLNEMGFNRDWIERQLAHKEPNQTRAAYNKAQYLPQRAQMMQAWADYLDELKK</sequence>
<dbReference type="InterPro" id="IPR013762">
    <property type="entry name" value="Integrase-like_cat_sf"/>
</dbReference>
<dbReference type="GO" id="GO:0006310">
    <property type="term" value="P:DNA recombination"/>
    <property type="evidence" value="ECO:0007669"/>
    <property type="project" value="UniProtKB-KW"/>
</dbReference>
<dbReference type="InterPro" id="IPR053876">
    <property type="entry name" value="Phage_int_M"/>
</dbReference>
<evidence type="ECO:0000313" key="6">
    <source>
        <dbReference type="EMBL" id="EGF10498.1"/>
    </source>
</evidence>
<accession>F2BDA2</accession>
<dbReference type="SUPFAM" id="SSF56349">
    <property type="entry name" value="DNA breaking-rejoining enzymes"/>
    <property type="match status" value="1"/>
</dbReference>
<keyword evidence="7" id="KW-1185">Reference proteome</keyword>
<name>F2BDA2_9NEIS</name>
<feature type="domain" description="Tyr recombinase" evidence="5">
    <location>
        <begin position="204"/>
        <end position="379"/>
    </location>
</feature>
<dbReference type="GO" id="GO:0003677">
    <property type="term" value="F:DNA binding"/>
    <property type="evidence" value="ECO:0007669"/>
    <property type="project" value="UniProtKB-KW"/>
</dbReference>
<dbReference type="InterPro" id="IPR050808">
    <property type="entry name" value="Phage_Integrase"/>
</dbReference>
<dbReference type="Pfam" id="PF00589">
    <property type="entry name" value="Phage_integrase"/>
    <property type="match status" value="1"/>
</dbReference>
<comment type="similarity">
    <text evidence="1">Belongs to the 'phage' integrase family.</text>
</comment>
<dbReference type="InterPro" id="IPR038488">
    <property type="entry name" value="Integrase_DNA-bd_sf"/>
</dbReference>
<dbReference type="PROSITE" id="PS51898">
    <property type="entry name" value="TYR_RECOMBINASE"/>
    <property type="match status" value="1"/>
</dbReference>
<evidence type="ECO:0000256" key="1">
    <source>
        <dbReference type="ARBA" id="ARBA00008857"/>
    </source>
</evidence>
<dbReference type="EMBL" id="AFAY01000035">
    <property type="protein sequence ID" value="EGF10498.1"/>
    <property type="molecule type" value="Genomic_DNA"/>
</dbReference>
<dbReference type="PANTHER" id="PTHR30629">
    <property type="entry name" value="PROPHAGE INTEGRASE"/>
    <property type="match status" value="1"/>
</dbReference>
<gene>
    <name evidence="6" type="ORF">HMPREF9123_1708</name>
</gene>
<evidence type="ECO:0000256" key="2">
    <source>
        <dbReference type="ARBA" id="ARBA00022908"/>
    </source>
</evidence>
<dbReference type="InterPro" id="IPR010998">
    <property type="entry name" value="Integrase_recombinase_N"/>
</dbReference>
<keyword evidence="4" id="KW-0233">DNA recombination</keyword>
<evidence type="ECO:0000256" key="4">
    <source>
        <dbReference type="ARBA" id="ARBA00023172"/>
    </source>
</evidence>
<dbReference type="Pfam" id="PF22022">
    <property type="entry name" value="Phage_int_M"/>
    <property type="match status" value="1"/>
</dbReference>
<dbReference type="InterPro" id="IPR011010">
    <property type="entry name" value="DNA_brk_join_enz"/>
</dbReference>
<keyword evidence="2" id="KW-0229">DNA integration</keyword>
<dbReference type="PANTHER" id="PTHR30629:SF2">
    <property type="entry name" value="PROPHAGE INTEGRASE INTS-RELATED"/>
    <property type="match status" value="1"/>
</dbReference>
<organism evidence="6 7">
    <name type="scientific">Neisseria bacilliformis ATCC BAA-1200</name>
    <dbReference type="NCBI Taxonomy" id="888742"/>
    <lineage>
        <taxon>Bacteria</taxon>
        <taxon>Pseudomonadati</taxon>
        <taxon>Pseudomonadota</taxon>
        <taxon>Betaproteobacteria</taxon>
        <taxon>Neisseriales</taxon>
        <taxon>Neisseriaceae</taxon>
        <taxon>Neisseria</taxon>
    </lineage>
</organism>
<proteinExistence type="inferred from homology"/>
<protein>
    <submittedName>
        <fullName evidence="6">Phage integrase family site-specific recombinase</fullName>
    </submittedName>
</protein>
<dbReference type="Gene3D" id="1.10.150.130">
    <property type="match status" value="1"/>
</dbReference>
<dbReference type="HOGENOM" id="CLU_027562_0_0_4"/>
<dbReference type="InterPro" id="IPR025166">
    <property type="entry name" value="Integrase_DNA_bind_dom"/>
</dbReference>
<dbReference type="InterPro" id="IPR002104">
    <property type="entry name" value="Integrase_catalytic"/>
</dbReference>
<dbReference type="OrthoDB" id="9775880at2"/>
<keyword evidence="3" id="KW-0238">DNA-binding</keyword>
<dbReference type="AlphaFoldDB" id="F2BDA2"/>
<dbReference type="Gene3D" id="3.30.160.390">
    <property type="entry name" value="Integrase, DNA-binding domain"/>
    <property type="match status" value="1"/>
</dbReference>
<dbReference type="Pfam" id="PF13356">
    <property type="entry name" value="Arm-DNA-bind_3"/>
    <property type="match status" value="1"/>
</dbReference>
<dbReference type="Proteomes" id="UP000004105">
    <property type="component" value="Unassembled WGS sequence"/>
</dbReference>
<evidence type="ECO:0000256" key="3">
    <source>
        <dbReference type="ARBA" id="ARBA00023125"/>
    </source>
</evidence>
<dbReference type="RefSeq" id="WP_007342714.1">
    <property type="nucleotide sequence ID" value="NZ_GL878494.1"/>
</dbReference>
<evidence type="ECO:0000313" key="7">
    <source>
        <dbReference type="Proteomes" id="UP000004105"/>
    </source>
</evidence>
<comment type="caution">
    <text evidence="6">The sequence shown here is derived from an EMBL/GenBank/DDBJ whole genome shotgun (WGS) entry which is preliminary data.</text>
</comment>
<evidence type="ECO:0000259" key="5">
    <source>
        <dbReference type="PROSITE" id="PS51898"/>
    </source>
</evidence>